<keyword evidence="3" id="KW-0732">Signal</keyword>
<proteinExistence type="inferred from homology"/>
<name>A0ABS2NTY7_9FIRM</name>
<evidence type="ECO:0000256" key="2">
    <source>
        <dbReference type="ARBA" id="ARBA00010742"/>
    </source>
</evidence>
<dbReference type="SUPFAM" id="SSF53850">
    <property type="entry name" value="Periplasmic binding protein-like II"/>
    <property type="match status" value="1"/>
</dbReference>
<organism evidence="4 5">
    <name type="scientific">Alkaliphilus hydrothermalis</name>
    <dbReference type="NCBI Taxonomy" id="1482730"/>
    <lineage>
        <taxon>Bacteria</taxon>
        <taxon>Bacillati</taxon>
        <taxon>Bacillota</taxon>
        <taxon>Clostridia</taxon>
        <taxon>Peptostreptococcales</taxon>
        <taxon>Natronincolaceae</taxon>
        <taxon>Alkaliphilus</taxon>
    </lineage>
</organism>
<dbReference type="Gene3D" id="3.40.190.10">
    <property type="entry name" value="Periplasmic binding protein-like II"/>
    <property type="match status" value="1"/>
</dbReference>
<dbReference type="Proteomes" id="UP001314796">
    <property type="component" value="Unassembled WGS sequence"/>
</dbReference>
<gene>
    <name evidence="4" type="ORF">JOC73_002979</name>
</gene>
<dbReference type="EMBL" id="JAFBEE010000035">
    <property type="protein sequence ID" value="MBM7616396.1"/>
    <property type="molecule type" value="Genomic_DNA"/>
</dbReference>
<comment type="subcellular location">
    <subcellularLocation>
        <location evidence="1">Periplasm</location>
    </subcellularLocation>
</comment>
<dbReference type="PANTHER" id="PTHR30024:SF47">
    <property type="entry name" value="TAURINE-BINDING PERIPLASMIC PROTEIN"/>
    <property type="match status" value="1"/>
</dbReference>
<reference evidence="4 5" key="1">
    <citation type="submission" date="2021-01" db="EMBL/GenBank/DDBJ databases">
        <title>Genomic Encyclopedia of Type Strains, Phase IV (KMG-IV): sequencing the most valuable type-strain genomes for metagenomic binning, comparative biology and taxonomic classification.</title>
        <authorList>
            <person name="Goeker M."/>
        </authorList>
    </citation>
    <scope>NUCLEOTIDE SEQUENCE [LARGE SCALE GENOMIC DNA]</scope>
    <source>
        <strain evidence="4 5">DSM 25890</strain>
    </source>
</reference>
<evidence type="ECO:0000313" key="5">
    <source>
        <dbReference type="Proteomes" id="UP001314796"/>
    </source>
</evidence>
<comment type="similarity">
    <text evidence="2">Belongs to the bacterial solute-binding protein SsuA/TauA family.</text>
</comment>
<evidence type="ECO:0000256" key="1">
    <source>
        <dbReference type="ARBA" id="ARBA00004418"/>
    </source>
</evidence>
<protein>
    <submittedName>
        <fullName evidence="4">ABC-type nitrate/sulfonate/bicarbonate transport system substrate-binding protein</fullName>
    </submittedName>
</protein>
<sequence length="166" mass="18833">MKNNQLLSCFNFWWYHGDDYTTLFEPTASMLEKEGKGYVVASVGAESGYIPYTAYSARKSYIEDNPEIIQAFANAIHKGMLWVESHTAAEVARSIQPHFPDADMDILISVVNRYRDIGAWAPDLVLSEEGLDRLQDVMTEAGELDKRVPYDKVVNTEFAKKAMEKK</sequence>
<keyword evidence="5" id="KW-1185">Reference proteome</keyword>
<comment type="caution">
    <text evidence="4">The sequence shown here is derived from an EMBL/GenBank/DDBJ whole genome shotgun (WGS) entry which is preliminary data.</text>
</comment>
<evidence type="ECO:0000313" key="4">
    <source>
        <dbReference type="EMBL" id="MBM7616396.1"/>
    </source>
</evidence>
<accession>A0ABS2NTY7</accession>
<dbReference type="PANTHER" id="PTHR30024">
    <property type="entry name" value="ALIPHATIC SULFONATES-BINDING PROTEIN-RELATED"/>
    <property type="match status" value="1"/>
</dbReference>
<evidence type="ECO:0000256" key="3">
    <source>
        <dbReference type="ARBA" id="ARBA00022729"/>
    </source>
</evidence>
<dbReference type="RefSeq" id="WP_243428000.1">
    <property type="nucleotide sequence ID" value="NZ_JAFBEE010000035.1"/>
</dbReference>